<accession>A0ABT5ECI2</accession>
<keyword evidence="6" id="KW-1185">Reference proteome</keyword>
<dbReference type="InterPro" id="IPR000639">
    <property type="entry name" value="Epox_hydrolase-like"/>
</dbReference>
<dbReference type="InterPro" id="IPR029058">
    <property type="entry name" value="AB_hydrolase_fold"/>
</dbReference>
<evidence type="ECO:0000256" key="1">
    <source>
        <dbReference type="ARBA" id="ARBA00010088"/>
    </source>
</evidence>
<evidence type="ECO:0000313" key="6">
    <source>
        <dbReference type="Proteomes" id="UP001221686"/>
    </source>
</evidence>
<dbReference type="PANTHER" id="PTHR21661:SF35">
    <property type="entry name" value="EPOXIDE HYDROLASE"/>
    <property type="match status" value="1"/>
</dbReference>
<keyword evidence="2" id="KW-0058">Aromatic hydrocarbons catabolism</keyword>
<dbReference type="InterPro" id="IPR010497">
    <property type="entry name" value="Epoxide_hydro_N"/>
</dbReference>
<dbReference type="GO" id="GO:0016787">
    <property type="term" value="F:hydrolase activity"/>
    <property type="evidence" value="ECO:0007669"/>
    <property type="project" value="UniProtKB-KW"/>
</dbReference>
<dbReference type="Gene3D" id="3.40.50.1820">
    <property type="entry name" value="alpha/beta hydrolase"/>
    <property type="match status" value="1"/>
</dbReference>
<evidence type="ECO:0000313" key="5">
    <source>
        <dbReference type="EMBL" id="MDC0723593.1"/>
    </source>
</evidence>
<dbReference type="InterPro" id="IPR016292">
    <property type="entry name" value="Epoxide_hydrolase"/>
</dbReference>
<gene>
    <name evidence="5" type="ORF">POL25_42315</name>
</gene>
<evidence type="ECO:0000256" key="2">
    <source>
        <dbReference type="ARBA" id="ARBA00022797"/>
    </source>
</evidence>
<proteinExistence type="inferred from homology"/>
<keyword evidence="3 5" id="KW-0378">Hydrolase</keyword>
<comment type="caution">
    <text evidence="5">The sequence shown here is derived from an EMBL/GenBank/DDBJ whole genome shotgun (WGS) entry which is preliminary data.</text>
</comment>
<reference evidence="5 6" key="1">
    <citation type="submission" date="2022-11" db="EMBL/GenBank/DDBJ databases">
        <title>Minimal conservation of predation-associated metabolite biosynthetic gene clusters underscores biosynthetic potential of Myxococcota including descriptions for ten novel species: Archangium lansinium sp. nov., Myxococcus landrumus sp. nov., Nannocystis bai.</title>
        <authorList>
            <person name="Ahearne A."/>
            <person name="Stevens C."/>
            <person name="Dowd S."/>
        </authorList>
    </citation>
    <scope>NUCLEOTIDE SEQUENCE [LARGE SCALE GENOMIC DNA]</scope>
    <source>
        <strain evidence="5 6">BB15-2</strain>
    </source>
</reference>
<protein>
    <submittedName>
        <fullName evidence="5">Epoxide hydrolase</fullName>
    </submittedName>
</protein>
<dbReference type="PANTHER" id="PTHR21661">
    <property type="entry name" value="EPOXIDE HYDROLASE 1-RELATED"/>
    <property type="match status" value="1"/>
</dbReference>
<comment type="similarity">
    <text evidence="1">Belongs to the peptidase S33 family.</text>
</comment>
<organism evidence="5 6">
    <name type="scientific">Nannocystis bainbridge</name>
    <dbReference type="NCBI Taxonomy" id="2995303"/>
    <lineage>
        <taxon>Bacteria</taxon>
        <taxon>Pseudomonadati</taxon>
        <taxon>Myxococcota</taxon>
        <taxon>Polyangia</taxon>
        <taxon>Nannocystales</taxon>
        <taxon>Nannocystaceae</taxon>
        <taxon>Nannocystis</taxon>
    </lineage>
</organism>
<sequence>MPDVGWSLGPPPEYLRGLATYWRTTYDWRRHEARLNAHPQYTTTIDGQTIHFLHVRSPEPDALPLIVTHGWPSNVVEYLEVIGPLTDPRAHGGDPGDAFHLVIPSLPGYGLSGPTHEPGWGAVRIARAWSELMRRLGYARYGAQGGDWGTWISRELGLLDPAVVGLHANGFITWPSGDPAELEGLSPAEQRRLAGADYYLRELYGYKKIQSTRPQSLAYALADSPVGLLVWIVGVLKEWTDCRDSPEDAIDRDAILTNVTLYWLTNTAGSAARSFLETPDTPDDADLSAVQRATLPIGVAVFPRDIIAPIRRFAERDNHVVHWTEFERGGTFAALEQPDLYVADVRAFFRRVRA</sequence>
<evidence type="ECO:0000256" key="3">
    <source>
        <dbReference type="ARBA" id="ARBA00022801"/>
    </source>
</evidence>
<dbReference type="PIRSF" id="PIRSF001112">
    <property type="entry name" value="Epoxide_hydrolase"/>
    <property type="match status" value="1"/>
</dbReference>
<feature type="domain" description="Epoxide hydrolase N-terminal" evidence="4">
    <location>
        <begin position="5"/>
        <end position="78"/>
    </location>
</feature>
<dbReference type="Pfam" id="PF06441">
    <property type="entry name" value="EHN"/>
    <property type="match status" value="1"/>
</dbReference>
<dbReference type="PRINTS" id="PR00412">
    <property type="entry name" value="EPOXHYDRLASE"/>
</dbReference>
<name>A0ABT5ECI2_9BACT</name>
<evidence type="ECO:0000259" key="4">
    <source>
        <dbReference type="Pfam" id="PF06441"/>
    </source>
</evidence>
<dbReference type="EMBL" id="JAQNDL010000005">
    <property type="protein sequence ID" value="MDC0723593.1"/>
    <property type="molecule type" value="Genomic_DNA"/>
</dbReference>
<dbReference type="SUPFAM" id="SSF53474">
    <property type="entry name" value="alpha/beta-Hydrolases"/>
    <property type="match status" value="1"/>
</dbReference>
<dbReference type="Proteomes" id="UP001221686">
    <property type="component" value="Unassembled WGS sequence"/>
</dbReference>